<accession>A0A831EL91</accession>
<organism evidence="12 13">
    <name type="scientific">Erwinia amylovora NBRC 12687 = CFBP 1232</name>
    <dbReference type="NCBI Taxonomy" id="1219359"/>
    <lineage>
        <taxon>Bacteria</taxon>
        <taxon>Pseudomonadati</taxon>
        <taxon>Pseudomonadota</taxon>
        <taxon>Gammaproteobacteria</taxon>
        <taxon>Enterobacterales</taxon>
        <taxon>Erwiniaceae</taxon>
        <taxon>Erwinia</taxon>
    </lineage>
</organism>
<dbReference type="CDD" id="cd03404">
    <property type="entry name" value="SPFH_HflK"/>
    <property type="match status" value="1"/>
</dbReference>
<feature type="region of interest" description="Disordered" evidence="10">
    <location>
        <begin position="360"/>
        <end position="417"/>
    </location>
</feature>
<dbReference type="FunFam" id="3.30.479.30:FF:000007">
    <property type="entry name" value="Protein HflK"/>
    <property type="match status" value="1"/>
</dbReference>
<dbReference type="GeneID" id="97607297"/>
<feature type="region of interest" description="Disordered" evidence="10">
    <location>
        <begin position="1"/>
        <end position="42"/>
    </location>
</feature>
<comment type="function">
    <text evidence="7 9">HflC and HflK could encode or regulate a protease.</text>
</comment>
<comment type="subcellular location">
    <subcellularLocation>
        <location evidence="1">Membrane</location>
        <topology evidence="1">Single-pass membrane protein</topology>
    </subcellularLocation>
</comment>
<name>A0A831EL91_ERWAM</name>
<keyword evidence="12" id="KW-0378">Hydrolase</keyword>
<dbReference type="NCBIfam" id="NF008181">
    <property type="entry name" value="PRK10930.1"/>
    <property type="match status" value="1"/>
</dbReference>
<dbReference type="SUPFAM" id="SSF117892">
    <property type="entry name" value="Band 7/SPFH domain"/>
    <property type="match status" value="1"/>
</dbReference>
<keyword evidence="5 9" id="KW-1133">Transmembrane helix</keyword>
<dbReference type="PRINTS" id="PR00721">
    <property type="entry name" value="STOMATIN"/>
</dbReference>
<reference evidence="12 13" key="1">
    <citation type="submission" date="2012-11" db="EMBL/GenBank/DDBJ databases">
        <authorList>
            <person name="Linke B."/>
        </authorList>
    </citation>
    <scope>NUCLEOTIDE SEQUENCE [LARGE SCALE GENOMIC DNA]</scope>
    <source>
        <strain evidence="13">CFBP 1232</strain>
    </source>
</reference>
<proteinExistence type="inferred from homology"/>
<dbReference type="Gene3D" id="3.30.479.30">
    <property type="entry name" value="Band 7 domain"/>
    <property type="match status" value="1"/>
</dbReference>
<dbReference type="RefSeq" id="WP_004160132.1">
    <property type="nucleotide sequence ID" value="NZ_BAYW01000020.1"/>
</dbReference>
<feature type="compositionally biased region" description="Polar residues" evidence="10">
    <location>
        <begin position="361"/>
        <end position="371"/>
    </location>
</feature>
<gene>
    <name evidence="12" type="ORF">BN437_3272</name>
</gene>
<evidence type="ECO:0000313" key="12">
    <source>
        <dbReference type="EMBL" id="CCO95177.1"/>
    </source>
</evidence>
<dbReference type="InterPro" id="IPR050710">
    <property type="entry name" value="Band7/mec-2_domain"/>
</dbReference>
<evidence type="ECO:0000256" key="2">
    <source>
        <dbReference type="ARBA" id="ARBA00006971"/>
    </source>
</evidence>
<dbReference type="EMBL" id="CAPB01000039">
    <property type="protein sequence ID" value="CCO95177.1"/>
    <property type="molecule type" value="Genomic_DNA"/>
</dbReference>
<dbReference type="Proteomes" id="UP000013111">
    <property type="component" value="Unassembled WGS sequence"/>
</dbReference>
<evidence type="ECO:0000256" key="4">
    <source>
        <dbReference type="ARBA" id="ARBA00022692"/>
    </source>
</evidence>
<evidence type="ECO:0000256" key="1">
    <source>
        <dbReference type="ARBA" id="ARBA00004167"/>
    </source>
</evidence>
<dbReference type="InterPro" id="IPR010201">
    <property type="entry name" value="HflK"/>
</dbReference>
<evidence type="ECO:0000313" key="13">
    <source>
        <dbReference type="Proteomes" id="UP000013111"/>
    </source>
</evidence>
<feature type="compositionally biased region" description="Polar residues" evidence="10">
    <location>
        <begin position="1"/>
        <end position="10"/>
    </location>
</feature>
<feature type="compositionally biased region" description="Low complexity" evidence="10">
    <location>
        <begin position="380"/>
        <end position="394"/>
    </location>
</feature>
<dbReference type="InterPro" id="IPR001972">
    <property type="entry name" value="Stomatin_HflK_fam"/>
</dbReference>
<feature type="compositionally biased region" description="Basic and acidic residues" evidence="10">
    <location>
        <begin position="31"/>
        <end position="42"/>
    </location>
</feature>
<dbReference type="GO" id="GO:0006508">
    <property type="term" value="P:proteolysis"/>
    <property type="evidence" value="ECO:0007669"/>
    <property type="project" value="UniProtKB-KW"/>
</dbReference>
<evidence type="ECO:0000256" key="9">
    <source>
        <dbReference type="RuleBase" id="RU364113"/>
    </source>
</evidence>
<keyword evidence="4 9" id="KW-0812">Transmembrane</keyword>
<dbReference type="Pfam" id="PF12221">
    <property type="entry name" value="HflK_N"/>
    <property type="match status" value="1"/>
</dbReference>
<dbReference type="InterPro" id="IPR036013">
    <property type="entry name" value="Band_7/SPFH_dom_sf"/>
</dbReference>
<keyword evidence="12" id="KW-0645">Protease</keyword>
<protein>
    <recommendedName>
        <fullName evidence="8 9">Protein HflK</fullName>
    </recommendedName>
</protein>
<comment type="subunit">
    <text evidence="3 9">HflC and HflK may interact to form a multimeric complex.</text>
</comment>
<evidence type="ECO:0000256" key="3">
    <source>
        <dbReference type="ARBA" id="ARBA00011290"/>
    </source>
</evidence>
<evidence type="ECO:0000256" key="7">
    <source>
        <dbReference type="ARBA" id="ARBA00054652"/>
    </source>
</evidence>
<dbReference type="GO" id="GO:0016020">
    <property type="term" value="C:membrane"/>
    <property type="evidence" value="ECO:0007669"/>
    <property type="project" value="UniProtKB-SubCell"/>
</dbReference>
<evidence type="ECO:0000259" key="11">
    <source>
        <dbReference type="SMART" id="SM00244"/>
    </source>
</evidence>
<reference evidence="12 13" key="2">
    <citation type="submission" date="2013-04" db="EMBL/GenBank/DDBJ databases">
        <title>Comparative genomics of 12 strains of Erwinia amylovora identifies a pan-genome with a large conserved core and provides insights into host specificity.</title>
        <authorList>
            <person name="Mann R.A."/>
            <person name="Smits T.H.M."/>
            <person name="Buehlmann A."/>
            <person name="Blom J."/>
            <person name="Goesmann A."/>
            <person name="Frey J.E."/>
            <person name="Plummer K.M."/>
            <person name="Beer S.V."/>
            <person name="Luck J."/>
            <person name="Duffy B."/>
            <person name="Rodoni B."/>
        </authorList>
    </citation>
    <scope>NUCLEOTIDE SEQUENCE [LARGE SCALE GENOMIC DNA]</scope>
    <source>
        <strain evidence="13">CFBP 1232</strain>
    </source>
</reference>
<comment type="caution">
    <text evidence="12">The sequence shown here is derived from an EMBL/GenBank/DDBJ whole genome shotgun (WGS) entry which is preliminary data.</text>
</comment>
<dbReference type="PANTHER" id="PTHR43327">
    <property type="entry name" value="STOMATIN-LIKE PROTEIN 2, MITOCHONDRIAL"/>
    <property type="match status" value="1"/>
</dbReference>
<keyword evidence="6 9" id="KW-0472">Membrane</keyword>
<dbReference type="NCBIfam" id="TIGR01933">
    <property type="entry name" value="hflK"/>
    <property type="match status" value="1"/>
</dbReference>
<dbReference type="SMART" id="SM00244">
    <property type="entry name" value="PHB"/>
    <property type="match status" value="1"/>
</dbReference>
<comment type="similarity">
    <text evidence="2 9">Belongs to the band 7/mec-2 family. HflK subfamily.</text>
</comment>
<evidence type="ECO:0000256" key="6">
    <source>
        <dbReference type="ARBA" id="ARBA00023136"/>
    </source>
</evidence>
<dbReference type="PANTHER" id="PTHR43327:SF2">
    <property type="entry name" value="MODULATOR OF FTSH PROTEASE HFLK"/>
    <property type="match status" value="1"/>
</dbReference>
<feature type="transmembrane region" description="Helical" evidence="9">
    <location>
        <begin position="77"/>
        <end position="97"/>
    </location>
</feature>
<evidence type="ECO:0000256" key="5">
    <source>
        <dbReference type="ARBA" id="ARBA00022989"/>
    </source>
</evidence>
<dbReference type="GO" id="GO:0008233">
    <property type="term" value="F:peptidase activity"/>
    <property type="evidence" value="ECO:0007669"/>
    <property type="project" value="UniProtKB-KW"/>
</dbReference>
<evidence type="ECO:0000256" key="10">
    <source>
        <dbReference type="SAM" id="MobiDB-lite"/>
    </source>
</evidence>
<dbReference type="InterPro" id="IPR020980">
    <property type="entry name" value="Membrane_HflK_N"/>
</dbReference>
<evidence type="ECO:0000256" key="8">
    <source>
        <dbReference type="ARBA" id="ARBA00067771"/>
    </source>
</evidence>
<dbReference type="InterPro" id="IPR001107">
    <property type="entry name" value="Band_7"/>
</dbReference>
<feature type="domain" description="Band 7" evidence="11">
    <location>
        <begin position="92"/>
        <end position="252"/>
    </location>
</feature>
<sequence length="417" mass="45478">MAWNQPGNNGQDRDPWGSSNNQGGNSGGNKGGRDKAPPDLDDIFRKLSNKLGGLGGGKKGGGGNGGTPRAAGNGGRLVGIVAVAAVVIWAASGFYTIKEAERGVVTRFGKFSHLVEPGLNWKPTFIDRVRAVNVESVRELSASGTMLTSDENVVRVEMNVQYRVTNPERYLFAVTSADDSLRQATDSALRGVIGRSTMDRILTEGRTVVRSDTQRELEETIRPYDMGITLLDVNFQTARPPEDVKASFDDAIAARENREQSVREAEAYANDKLPRARGDAQGILEKARAYKARVTLEAQGEVDSFARILPEYKAAPQITRERLYIETMERVLGHTRKVLVNDKGSNLMVLPLDQLMRGQAGASTGNAQDGSSRLLRLPPASDSNERANSSSSFSPDDIMDQRRVNAQRSDTQREGRE</sequence>
<dbReference type="Pfam" id="PF01145">
    <property type="entry name" value="Band_7"/>
    <property type="match status" value="1"/>
</dbReference>
<dbReference type="AlphaFoldDB" id="A0A831EL91"/>